<dbReference type="Pfam" id="PF20178">
    <property type="entry name" value="ToxA_N"/>
    <property type="match status" value="1"/>
</dbReference>
<feature type="domain" description="Dermonecrotic toxin N-terminal" evidence="2">
    <location>
        <begin position="371"/>
        <end position="619"/>
    </location>
</feature>
<sequence>MALPTTPDPTPDAHAQEAIINQLLSGPNYPEVAAELLREELIRLYPTLDIDPHTTVVITPAWDMVGDEIIQRPSRYETLAAIIAARVVTDESVLLIDGLHFLARLPITFPEVHLPVRIDQVGRVINELVPAVLPAYQEQQLAYWNTPQRESGPRWHQLSRMLRKFWNVDQVEGWTSTECGMAQRLFLYPDRELRKTADPYDSHAYLVDIDDVDGDNVRPLEDNSIMVLIGQIDNKEVILTHSLLNGYEKFDSRQALGQSLPPYLGPMSAGKKIRWRLYEPAGDIFDSKACGIIAMQVKILGSPHILTDITSDEDEQPSTQGLNAKDPENEWFKRQVPLWLRTASISDQTLFAQYLRNLSALSSSQDGKTYLDDIPSIQHYASNALKKLMTLEHDEASTLDLNKIEIEVRSPVVWGSFVVPGKIDTTRFSLVELALQNLIAIPSGNKTVRSVDGTQLPRWMTVEYIEDLITRIDVGKVYPDLIKRKLLDDPTESSRRERLYTTQLRLQLPMLALESKLRGRDNLDELGCRYVMALMEVEQANQYVDGQRVVLRKLAFVPELQLGNSEDIVTNMFVIGALDQSAGPCLLYRPLLEPQLSQFPSFSNLLYAIRQTPSLRQSVLAWLTDDARVTYSRYVFPGPLPSPWAAVEFAFDSLTSFSYSGPVSLAEETIGPDVLSFLFKANANAMVELANRQSISNSESRWQAFKQTGWLIFNLALPYLGTAVGTATWLWQILDDLEQITQSDEQSDSQTKWEAFADLLLNIALATVDYAIEQSRQSKRGRRSEAPETLLAPPKLPRPELVIEKLDPVTSTELPLEHYETVHTSGALMSRSADGAKQLEPFSVPVPKELGQPRTDGALQGLYEQGGNWYAKVADQWFNVAVDGDQVSIIDATDPSRRGPALWLDAYGMWHIDTRLRLRGTGSKGARQKVVAQARRRSIQLFAELNQFEARKKQDQKLLTMEAQAFNQASGAARDIRRDAYVGALKTQRESYEQALKILTEWPVFQSRTDSPRTRLGYLNAQINFTFAEIDALRERFTPAMSKGLGMITSGVEVLEQHHVAAAEEMISVSDDMIERLDYMETRFSGLKQLGREGFEFVRQHRGKMPSYKSDDLRLIQLDMYRHLCLSLDSVNTMPEGWAEINRIVDNATVAFQSLRDAMDERSVIRLDEQIDAFGSLTEQFAAIEEHLDYLNREYKDSASPGQIARMRTKIGLHKKRALRHLARALDERSNRRSTNSPHDQRPAPRKKFIRARFWGLVSGEPRLSQTREATDWVDVKNPFSDKVIITFHRKETGEWAPHVMPTAPSAVPTLSISLSKGQALIDGLPAFKAQLEQELKQPDRTPAGIGMILSSHAGRMENVGVAIRKALDQVEGVVSNETIEISEQDRRTAESLRLRLKQESQALYREELQTLLAIIKQSPPTMGSVLWLKERNQIVITKQINRQRRKRPPYGYLDRYEIKDRQTGKTLWFADFRYSTDWIAARTFLSARLKTLEQITQETSVDRSEELTQRQLIDLYRSEIAVDQAQQVFFPKERP</sequence>
<name>A0A923FHL0_9PSED</name>
<keyword evidence="5" id="KW-1185">Reference proteome</keyword>
<proteinExistence type="predicted"/>
<comment type="caution">
    <text evidence="3">The sequence shown here is derived from an EMBL/GenBank/DDBJ whole genome shotgun (WGS) entry which is preliminary data.</text>
</comment>
<protein>
    <recommendedName>
        <fullName evidence="2">Dermonecrotic toxin N-terminal domain-containing protein</fullName>
    </recommendedName>
</protein>
<gene>
    <name evidence="4" type="ORF">HU715_020035</name>
    <name evidence="3" type="ORF">HU715_24335</name>
</gene>
<dbReference type="EMBL" id="JABWRB020000003">
    <property type="protein sequence ID" value="MBV4497637.1"/>
    <property type="molecule type" value="Genomic_DNA"/>
</dbReference>
<dbReference type="RefSeq" id="WP_186709602.1">
    <property type="nucleotide sequence ID" value="NZ_JABWRB020000003.1"/>
</dbReference>
<evidence type="ECO:0000256" key="1">
    <source>
        <dbReference type="SAM" id="MobiDB-lite"/>
    </source>
</evidence>
<evidence type="ECO:0000313" key="4">
    <source>
        <dbReference type="EMBL" id="MBV4497637.1"/>
    </source>
</evidence>
<feature type="region of interest" description="Disordered" evidence="1">
    <location>
        <begin position="1225"/>
        <end position="1245"/>
    </location>
</feature>
<dbReference type="Proteomes" id="UP000636518">
    <property type="component" value="Unassembled WGS sequence"/>
</dbReference>
<evidence type="ECO:0000313" key="3">
    <source>
        <dbReference type="EMBL" id="MBC3392785.1"/>
    </source>
</evidence>
<organism evidence="3">
    <name type="scientific">Pseudomonas zanjanensis</name>
    <dbReference type="NCBI Taxonomy" id="2745496"/>
    <lineage>
        <taxon>Bacteria</taxon>
        <taxon>Pseudomonadati</taxon>
        <taxon>Pseudomonadota</taxon>
        <taxon>Gammaproteobacteria</taxon>
        <taxon>Pseudomonadales</taxon>
        <taxon>Pseudomonadaceae</taxon>
        <taxon>Pseudomonas</taxon>
    </lineage>
</organism>
<dbReference type="InterPro" id="IPR046673">
    <property type="entry name" value="ToxA_N"/>
</dbReference>
<reference evidence="3" key="2">
    <citation type="submission" date="2020-07" db="EMBL/GenBank/DDBJ databases">
        <authorList>
            <person name="Lood C."/>
            <person name="Girard L."/>
        </authorList>
    </citation>
    <scope>NUCLEOTIDE SEQUENCE</scope>
    <source>
        <strain evidence="3">SWRI12</strain>
    </source>
</reference>
<evidence type="ECO:0000313" key="5">
    <source>
        <dbReference type="Proteomes" id="UP000636518"/>
    </source>
</evidence>
<accession>A0A923FHL0</accession>
<dbReference type="EMBL" id="JABWRB010000042">
    <property type="protein sequence ID" value="MBC3392785.1"/>
    <property type="molecule type" value="Genomic_DNA"/>
</dbReference>
<reference evidence="3 5" key="1">
    <citation type="journal article" date="2020" name="Microorganisms">
        <title>Reliable Identification of Environmental Pseudomonas Isolates Using the rpoD Gene.</title>
        <authorList>
            <consortium name="The Broad Institute Genome Sequencing Platform"/>
            <person name="Girard L."/>
            <person name="Lood C."/>
            <person name="Rokni-Zadeh H."/>
            <person name="van Noort V."/>
            <person name="Lavigne R."/>
            <person name="De Mot R."/>
        </authorList>
    </citation>
    <scope>NUCLEOTIDE SEQUENCE</scope>
    <source>
        <strain evidence="3 5">SWRI12</strain>
    </source>
</reference>
<evidence type="ECO:0000259" key="2">
    <source>
        <dbReference type="Pfam" id="PF20178"/>
    </source>
</evidence>
<reference evidence="4" key="3">
    <citation type="submission" date="2021-06" db="EMBL/GenBank/DDBJ databases">
        <title>Updating the genus Pseudomonas: Description of 43 new species and partition of the Pseudomonas putida group.</title>
        <authorList>
            <person name="Girard L."/>
            <person name="Lood C."/>
            <person name="Vandamme P."/>
            <person name="Rokni-Zadeh H."/>
            <person name="Van Noort V."/>
            <person name="Hofte M."/>
            <person name="Lavigne R."/>
            <person name="De Mot R."/>
        </authorList>
    </citation>
    <scope>NUCLEOTIDE SEQUENCE</scope>
    <source>
        <strain evidence="4">SWRI12</strain>
    </source>
</reference>